<feature type="region of interest" description="Disordered" evidence="2">
    <location>
        <begin position="464"/>
        <end position="485"/>
    </location>
</feature>
<dbReference type="EMBL" id="JASJQH010000720">
    <property type="protein sequence ID" value="KAK9763152.1"/>
    <property type="molecule type" value="Genomic_DNA"/>
</dbReference>
<protein>
    <submittedName>
        <fullName evidence="3">Uncharacterized protein</fullName>
    </submittedName>
</protein>
<proteinExistence type="predicted"/>
<accession>A0ABR2WNS8</accession>
<gene>
    <name evidence="3" type="ORF">K7432_010439</name>
</gene>
<reference evidence="3 4" key="1">
    <citation type="submission" date="2023-04" db="EMBL/GenBank/DDBJ databases">
        <title>Genome of Basidiobolus ranarum AG-B5.</title>
        <authorList>
            <person name="Stajich J.E."/>
            <person name="Carter-House D."/>
            <person name="Gryganskyi A."/>
        </authorList>
    </citation>
    <scope>NUCLEOTIDE SEQUENCE [LARGE SCALE GENOMIC DNA]</scope>
    <source>
        <strain evidence="3 4">AG-B5</strain>
    </source>
</reference>
<evidence type="ECO:0000313" key="3">
    <source>
        <dbReference type="EMBL" id="KAK9763152.1"/>
    </source>
</evidence>
<feature type="compositionally biased region" description="Acidic residues" evidence="2">
    <location>
        <begin position="470"/>
        <end position="485"/>
    </location>
</feature>
<organism evidence="3 4">
    <name type="scientific">Basidiobolus ranarum</name>
    <dbReference type="NCBI Taxonomy" id="34480"/>
    <lineage>
        <taxon>Eukaryota</taxon>
        <taxon>Fungi</taxon>
        <taxon>Fungi incertae sedis</taxon>
        <taxon>Zoopagomycota</taxon>
        <taxon>Entomophthoromycotina</taxon>
        <taxon>Basidiobolomycetes</taxon>
        <taxon>Basidiobolales</taxon>
        <taxon>Basidiobolaceae</taxon>
        <taxon>Basidiobolus</taxon>
    </lineage>
</organism>
<feature type="coiled-coil region" evidence="1">
    <location>
        <begin position="153"/>
        <end position="302"/>
    </location>
</feature>
<keyword evidence="1" id="KW-0175">Coiled coil</keyword>
<evidence type="ECO:0000256" key="2">
    <source>
        <dbReference type="SAM" id="MobiDB-lite"/>
    </source>
</evidence>
<evidence type="ECO:0000256" key="1">
    <source>
        <dbReference type="SAM" id="Coils"/>
    </source>
</evidence>
<comment type="caution">
    <text evidence="3">The sequence shown here is derived from an EMBL/GenBank/DDBJ whole genome shotgun (WGS) entry which is preliminary data.</text>
</comment>
<keyword evidence="4" id="KW-1185">Reference proteome</keyword>
<evidence type="ECO:0000313" key="4">
    <source>
        <dbReference type="Proteomes" id="UP001479436"/>
    </source>
</evidence>
<sequence>MLDQLPLSNSAPTQSVDALVALPVECADSLSVESATTSPTTKNARATLSRFTRSEVQRLLREAYSIITEKDKEITFAAKLRSRVLEENEILKSKYEEIIDYLSEHGFFVAEPDNSDHVEIMEPTQLQNTPVNTIHPIRPLSRRQSTRFEDESLTELEMINAELQSRLEVAIQDNAQHRKKNERKVRSLEADIRGLRTELEMATQTLSQLEDKNYQLRQRKLIENHVRQHDASDEQFIDQLIDKVSQLEELNASLETQKSDIEERLNGVLEGLEEARFRIEELEETQNEYNELQVAFERQSMHVAELSQSVEEQRSWIQGVFSQHSPRSVPGTFNFQTSLTSPKMDLSSALFGTAYSACNSPAGTSQVSMRKRRTLLSELESEWYRNVTGRTPTGSIKSPNSVNGFVSSTPRGVSVFSVTSSNFNSPASLHSITSPNNSSISTSYLRDIFKYEEKSRLVSNCSSDIPYDSEVQDDQVSDDEGEDSEEPLGWFRWIVNSIKGAVSYMWRWCRFLFLLFTAVVIALCRGPNGDMF</sequence>
<dbReference type="Proteomes" id="UP001479436">
    <property type="component" value="Unassembled WGS sequence"/>
</dbReference>
<name>A0ABR2WNS8_9FUNG</name>